<dbReference type="InterPro" id="IPR055482">
    <property type="entry name" value="DUF7054"/>
</dbReference>
<evidence type="ECO:0000313" key="4">
    <source>
        <dbReference type="Proteomes" id="UP000188268"/>
    </source>
</evidence>
<dbReference type="Pfam" id="PF23156">
    <property type="entry name" value="DUF7054"/>
    <property type="match status" value="1"/>
</dbReference>
<proteinExistence type="predicted"/>
<sequence>MMKRNVHEKMVMPPQMNNSNKKKQQGNNNNESKNAKKRRSKRFLITINVLGSAGPLRFLINEDDVVATVIDVALKSYAREGRLPVLGLDPNNFLLYYANAGSDALSPWEKIGSQGGRAFLLCKKQVQPQMSEARSEMITQKGSGWKAWLNKSFSFKILSH</sequence>
<dbReference type="AlphaFoldDB" id="A0A1R3GBM2"/>
<dbReference type="Gramene" id="OMO55494">
    <property type="protein sequence ID" value="OMO55494"/>
    <property type="gene ID" value="CCACVL1_27218"/>
</dbReference>
<dbReference type="InterPro" id="IPR040358">
    <property type="entry name" value="At4g22758-like"/>
</dbReference>
<feature type="compositionally biased region" description="Low complexity" evidence="1">
    <location>
        <begin position="15"/>
        <end position="32"/>
    </location>
</feature>
<feature type="region of interest" description="Disordered" evidence="1">
    <location>
        <begin position="1"/>
        <end position="38"/>
    </location>
</feature>
<feature type="compositionally biased region" description="Basic and acidic residues" evidence="1">
    <location>
        <begin position="1"/>
        <end position="10"/>
    </location>
</feature>
<gene>
    <name evidence="3" type="ORF">CCACVL1_27218</name>
</gene>
<accession>A0A1R3GBM2</accession>
<evidence type="ECO:0000259" key="2">
    <source>
        <dbReference type="Pfam" id="PF23156"/>
    </source>
</evidence>
<name>A0A1R3GBM2_COCAP</name>
<evidence type="ECO:0000313" key="3">
    <source>
        <dbReference type="EMBL" id="OMO55494.1"/>
    </source>
</evidence>
<dbReference type="OMA" id="KRNVHEK"/>
<organism evidence="3 4">
    <name type="scientific">Corchorus capsularis</name>
    <name type="common">Jute</name>
    <dbReference type="NCBI Taxonomy" id="210143"/>
    <lineage>
        <taxon>Eukaryota</taxon>
        <taxon>Viridiplantae</taxon>
        <taxon>Streptophyta</taxon>
        <taxon>Embryophyta</taxon>
        <taxon>Tracheophyta</taxon>
        <taxon>Spermatophyta</taxon>
        <taxon>Magnoliopsida</taxon>
        <taxon>eudicotyledons</taxon>
        <taxon>Gunneridae</taxon>
        <taxon>Pentapetalae</taxon>
        <taxon>rosids</taxon>
        <taxon>malvids</taxon>
        <taxon>Malvales</taxon>
        <taxon>Malvaceae</taxon>
        <taxon>Grewioideae</taxon>
        <taxon>Apeibeae</taxon>
        <taxon>Corchorus</taxon>
    </lineage>
</organism>
<dbReference type="PANTHER" id="PTHR33270">
    <property type="entry name" value="BNAC05G50380D PROTEIN"/>
    <property type="match status" value="1"/>
</dbReference>
<protein>
    <recommendedName>
        <fullName evidence="2">DUF7054 domain-containing protein</fullName>
    </recommendedName>
</protein>
<dbReference type="Proteomes" id="UP000188268">
    <property type="component" value="Unassembled WGS sequence"/>
</dbReference>
<comment type="caution">
    <text evidence="3">The sequence shown here is derived from an EMBL/GenBank/DDBJ whole genome shotgun (WGS) entry which is preliminary data.</text>
</comment>
<feature type="domain" description="DUF7054" evidence="2">
    <location>
        <begin position="40"/>
        <end position="122"/>
    </location>
</feature>
<dbReference type="EMBL" id="AWWV01014658">
    <property type="protein sequence ID" value="OMO55494.1"/>
    <property type="molecule type" value="Genomic_DNA"/>
</dbReference>
<evidence type="ECO:0000256" key="1">
    <source>
        <dbReference type="SAM" id="MobiDB-lite"/>
    </source>
</evidence>
<dbReference type="PANTHER" id="PTHR33270:SF5">
    <property type="entry name" value="GB|AAC00605.1"/>
    <property type="match status" value="1"/>
</dbReference>
<dbReference type="OrthoDB" id="1919859at2759"/>
<dbReference type="STRING" id="210143.A0A1R3GBM2"/>
<keyword evidence="4" id="KW-1185">Reference proteome</keyword>
<reference evidence="3 4" key="1">
    <citation type="submission" date="2013-09" db="EMBL/GenBank/DDBJ databases">
        <title>Corchorus capsularis genome sequencing.</title>
        <authorList>
            <person name="Alam M."/>
            <person name="Haque M.S."/>
            <person name="Islam M.S."/>
            <person name="Emdad E.M."/>
            <person name="Islam M.M."/>
            <person name="Ahmed B."/>
            <person name="Halim A."/>
            <person name="Hossen Q.M.M."/>
            <person name="Hossain M.Z."/>
            <person name="Ahmed R."/>
            <person name="Khan M.M."/>
            <person name="Islam R."/>
            <person name="Rashid M.M."/>
            <person name="Khan S.A."/>
            <person name="Rahman M.S."/>
            <person name="Alam M."/>
        </authorList>
    </citation>
    <scope>NUCLEOTIDE SEQUENCE [LARGE SCALE GENOMIC DNA]</scope>
    <source>
        <strain evidence="4">cv. CVL-1</strain>
        <tissue evidence="3">Whole seedling</tissue>
    </source>
</reference>